<proteinExistence type="predicted"/>
<dbReference type="EMBL" id="CP042906">
    <property type="protein sequence ID" value="QEX17783.1"/>
    <property type="molecule type" value="Genomic_DNA"/>
</dbReference>
<dbReference type="OrthoDB" id="9772660at2"/>
<gene>
    <name evidence="2" type="ORF">FRZ44_30860</name>
</gene>
<dbReference type="PANTHER" id="PTHR31527:SF0">
    <property type="entry name" value="RE64534P"/>
    <property type="match status" value="1"/>
</dbReference>
<dbReference type="PANTHER" id="PTHR31527">
    <property type="entry name" value="RE64534P"/>
    <property type="match status" value="1"/>
</dbReference>
<feature type="domain" description="DUF1989" evidence="1">
    <location>
        <begin position="5"/>
        <end position="169"/>
    </location>
</feature>
<evidence type="ECO:0000313" key="2">
    <source>
        <dbReference type="EMBL" id="QEX17783.1"/>
    </source>
</evidence>
<dbReference type="AlphaFoldDB" id="A0A5J6MK78"/>
<evidence type="ECO:0000313" key="3">
    <source>
        <dbReference type="Proteomes" id="UP000326202"/>
    </source>
</evidence>
<sequence length="200" mass="21671">MDRITVPPAEGRAIPVARGKRVRVTTPAGHQAADFFAYNADDLDEWLSPMHTWVTTRSIKPKPGDWFLSRFRRPMLTLLEDKAGGCHDMLIAACDQARYTQFGHAAPHRSCAANLAEAMAGLGHQVAVTPQPVNFFTNTHVEADGKLVSPPNPVAPGSHVELEALMNLIVVVSSCPFDLKVPGWTINAGGGVTELLVEVR</sequence>
<dbReference type="Proteomes" id="UP000326202">
    <property type="component" value="Chromosome"/>
</dbReference>
<dbReference type="KEGG" id="htq:FRZ44_30860"/>
<dbReference type="Pfam" id="PF09347">
    <property type="entry name" value="DUF1989"/>
    <property type="match status" value="1"/>
</dbReference>
<dbReference type="RefSeq" id="WP_151178002.1">
    <property type="nucleotide sequence ID" value="NZ_CP042906.1"/>
</dbReference>
<name>A0A5J6MK78_9PROT</name>
<evidence type="ECO:0000259" key="1">
    <source>
        <dbReference type="Pfam" id="PF09347"/>
    </source>
</evidence>
<dbReference type="InterPro" id="IPR018959">
    <property type="entry name" value="DUF1989"/>
</dbReference>
<keyword evidence="3" id="KW-1185">Reference proteome</keyword>
<organism evidence="2 3">
    <name type="scientific">Hypericibacter terrae</name>
    <dbReference type="NCBI Taxonomy" id="2602015"/>
    <lineage>
        <taxon>Bacteria</taxon>
        <taxon>Pseudomonadati</taxon>
        <taxon>Pseudomonadota</taxon>
        <taxon>Alphaproteobacteria</taxon>
        <taxon>Rhodospirillales</taxon>
        <taxon>Dongiaceae</taxon>
        <taxon>Hypericibacter</taxon>
    </lineage>
</organism>
<reference evidence="2 3" key="1">
    <citation type="submission" date="2019-08" db="EMBL/GenBank/DDBJ databases">
        <title>Hyperibacter terrae gen. nov., sp. nov. and Hyperibacter viscosus sp. nov., two new members in the family Rhodospirillaceae isolated from the rhizosphere of Hypericum perforatum.</title>
        <authorList>
            <person name="Noviana Z."/>
        </authorList>
    </citation>
    <scope>NUCLEOTIDE SEQUENCE [LARGE SCALE GENOMIC DNA]</scope>
    <source>
        <strain evidence="2 3">R5913</strain>
    </source>
</reference>
<accession>A0A5J6MK78</accession>
<protein>
    <recommendedName>
        <fullName evidence="1">DUF1989 domain-containing protein</fullName>
    </recommendedName>
</protein>